<dbReference type="AlphaFoldDB" id="A0A1J8PUY7"/>
<keyword evidence="3" id="KW-1185">Reference proteome</keyword>
<comment type="caution">
    <text evidence="2">The sequence shown here is derived from an EMBL/GenBank/DDBJ whole genome shotgun (WGS) entry which is preliminary data.</text>
</comment>
<dbReference type="EMBL" id="LVVM01004377">
    <property type="protein sequence ID" value="OJA13054.1"/>
    <property type="molecule type" value="Genomic_DNA"/>
</dbReference>
<accession>A0A1J8PUY7</accession>
<evidence type="ECO:0000313" key="3">
    <source>
        <dbReference type="Proteomes" id="UP000183567"/>
    </source>
</evidence>
<name>A0A1J8PUY7_9AGAM</name>
<dbReference type="Proteomes" id="UP000183567">
    <property type="component" value="Unassembled WGS sequence"/>
</dbReference>
<evidence type="ECO:0000313" key="2">
    <source>
        <dbReference type="EMBL" id="OJA13054.1"/>
    </source>
</evidence>
<proteinExistence type="predicted"/>
<reference evidence="2 3" key="1">
    <citation type="submission" date="2016-03" db="EMBL/GenBank/DDBJ databases">
        <title>Comparative genomics of the ectomycorrhizal sister species Rhizopogon vinicolor and Rhizopogon vesiculosus (Basidiomycota: Boletales) reveals a divergence of the mating type B locus.</title>
        <authorList>
            <person name="Mujic A.B."/>
            <person name="Kuo A."/>
            <person name="Tritt A."/>
            <person name="Lipzen A."/>
            <person name="Chen C."/>
            <person name="Johnson J."/>
            <person name="Sharma A."/>
            <person name="Barry K."/>
            <person name="Grigoriev I.V."/>
            <person name="Spatafora J.W."/>
        </authorList>
    </citation>
    <scope>NUCLEOTIDE SEQUENCE [LARGE SCALE GENOMIC DNA]</scope>
    <source>
        <strain evidence="2 3">AM-OR11-056</strain>
    </source>
</reference>
<feature type="compositionally biased region" description="Polar residues" evidence="1">
    <location>
        <begin position="8"/>
        <end position="27"/>
    </location>
</feature>
<feature type="region of interest" description="Disordered" evidence="1">
    <location>
        <begin position="1"/>
        <end position="27"/>
    </location>
</feature>
<organism evidence="2 3">
    <name type="scientific">Rhizopogon vesiculosus</name>
    <dbReference type="NCBI Taxonomy" id="180088"/>
    <lineage>
        <taxon>Eukaryota</taxon>
        <taxon>Fungi</taxon>
        <taxon>Dikarya</taxon>
        <taxon>Basidiomycota</taxon>
        <taxon>Agaricomycotina</taxon>
        <taxon>Agaricomycetes</taxon>
        <taxon>Agaricomycetidae</taxon>
        <taxon>Boletales</taxon>
        <taxon>Suillineae</taxon>
        <taxon>Rhizopogonaceae</taxon>
        <taxon>Rhizopogon</taxon>
    </lineage>
</organism>
<sequence>MIVIADNPPNSESASHYLNNAMPSVIP</sequence>
<gene>
    <name evidence="2" type="ORF">AZE42_13971</name>
</gene>
<protein>
    <submittedName>
        <fullName evidence="2">Uncharacterized protein</fullName>
    </submittedName>
</protein>
<evidence type="ECO:0000256" key="1">
    <source>
        <dbReference type="SAM" id="MobiDB-lite"/>
    </source>
</evidence>